<evidence type="ECO:0000256" key="5">
    <source>
        <dbReference type="ARBA" id="ARBA00023284"/>
    </source>
</evidence>
<reference evidence="11 12" key="1">
    <citation type="submission" date="2016-10" db="EMBL/GenBank/DDBJ databases">
        <authorList>
            <person name="de Groot N.N."/>
        </authorList>
    </citation>
    <scope>NUCLEOTIDE SEQUENCE [LARGE SCALE GENOMIC DNA]</scope>
    <source>
        <strain evidence="11 12">ASO4-2</strain>
    </source>
</reference>
<dbReference type="PIRSF" id="PIRSF000077">
    <property type="entry name" value="Thioredoxin"/>
    <property type="match status" value="1"/>
</dbReference>
<feature type="site" description="Deprotonates C-terminal active site Cys" evidence="8">
    <location>
        <position position="24"/>
    </location>
</feature>
<accession>A0A1G6BJT4</accession>
<dbReference type="STRING" id="617002.SAMN05660653_00995"/>
<dbReference type="InterPro" id="IPR017937">
    <property type="entry name" value="Thioredoxin_CS"/>
</dbReference>
<keyword evidence="3" id="KW-0249">Electron transport</keyword>
<evidence type="ECO:0000313" key="12">
    <source>
        <dbReference type="Proteomes" id="UP000198771"/>
    </source>
</evidence>
<dbReference type="PANTHER" id="PTHR45663">
    <property type="entry name" value="GEO12009P1"/>
    <property type="match status" value="1"/>
</dbReference>
<gene>
    <name evidence="11" type="ORF">SAMN05660653_00995</name>
</gene>
<dbReference type="InterPro" id="IPR036249">
    <property type="entry name" value="Thioredoxin-like_sf"/>
</dbReference>
<evidence type="ECO:0000256" key="7">
    <source>
        <dbReference type="PIRNR" id="PIRNR000077"/>
    </source>
</evidence>
<feature type="disulfide bond" description="Redox-active" evidence="9">
    <location>
        <begin position="30"/>
        <end position="33"/>
    </location>
</feature>
<proteinExistence type="inferred from homology"/>
<dbReference type="PANTHER" id="PTHR45663:SF11">
    <property type="entry name" value="GEO12009P1"/>
    <property type="match status" value="1"/>
</dbReference>
<evidence type="ECO:0000256" key="2">
    <source>
        <dbReference type="ARBA" id="ARBA00022448"/>
    </source>
</evidence>
<dbReference type="InterPro" id="IPR013766">
    <property type="entry name" value="Thioredoxin_domain"/>
</dbReference>
<dbReference type="Pfam" id="PF00085">
    <property type="entry name" value="Thioredoxin"/>
    <property type="match status" value="1"/>
</dbReference>
<dbReference type="GO" id="GO:0005737">
    <property type="term" value="C:cytoplasm"/>
    <property type="evidence" value="ECO:0007669"/>
    <property type="project" value="TreeGrafter"/>
</dbReference>
<evidence type="ECO:0000256" key="8">
    <source>
        <dbReference type="PIRSR" id="PIRSR000077-1"/>
    </source>
</evidence>
<feature type="site" description="Contributes to redox potential value" evidence="8">
    <location>
        <position position="32"/>
    </location>
</feature>
<comment type="similarity">
    <text evidence="1 7">Belongs to the thioredoxin family.</text>
</comment>
<evidence type="ECO:0000313" key="11">
    <source>
        <dbReference type="EMBL" id="SDB20843.1"/>
    </source>
</evidence>
<protein>
    <recommendedName>
        <fullName evidence="6 7">Thioredoxin</fullName>
    </recommendedName>
</protein>
<organism evidence="11 12">
    <name type="scientific">Desulfonatronum thiosulfatophilum</name>
    <dbReference type="NCBI Taxonomy" id="617002"/>
    <lineage>
        <taxon>Bacteria</taxon>
        <taxon>Pseudomonadati</taxon>
        <taxon>Thermodesulfobacteriota</taxon>
        <taxon>Desulfovibrionia</taxon>
        <taxon>Desulfovibrionales</taxon>
        <taxon>Desulfonatronaceae</taxon>
        <taxon>Desulfonatronum</taxon>
    </lineage>
</organism>
<evidence type="ECO:0000259" key="10">
    <source>
        <dbReference type="PROSITE" id="PS51352"/>
    </source>
</evidence>
<dbReference type="SUPFAM" id="SSF52833">
    <property type="entry name" value="Thioredoxin-like"/>
    <property type="match status" value="1"/>
</dbReference>
<keyword evidence="12" id="KW-1185">Reference proteome</keyword>
<dbReference type="FunFam" id="3.40.30.10:FF:000001">
    <property type="entry name" value="Thioredoxin"/>
    <property type="match status" value="1"/>
</dbReference>
<feature type="domain" description="Thioredoxin" evidence="10">
    <location>
        <begin position="1"/>
        <end position="106"/>
    </location>
</feature>
<evidence type="ECO:0000256" key="3">
    <source>
        <dbReference type="ARBA" id="ARBA00022982"/>
    </source>
</evidence>
<dbReference type="EMBL" id="FMXO01000005">
    <property type="protein sequence ID" value="SDB20843.1"/>
    <property type="molecule type" value="Genomic_DNA"/>
</dbReference>
<dbReference type="InterPro" id="IPR005746">
    <property type="entry name" value="Thioredoxin"/>
</dbReference>
<name>A0A1G6BJT4_9BACT</name>
<dbReference type="GO" id="GO:0015035">
    <property type="term" value="F:protein-disulfide reductase activity"/>
    <property type="evidence" value="ECO:0007669"/>
    <property type="project" value="UniProtKB-UniRule"/>
</dbReference>
<dbReference type="AlphaFoldDB" id="A0A1G6BJT4"/>
<keyword evidence="5 9" id="KW-0676">Redox-active center</keyword>
<dbReference type="Gene3D" id="3.40.30.10">
    <property type="entry name" value="Glutaredoxin"/>
    <property type="match status" value="1"/>
</dbReference>
<dbReference type="RefSeq" id="WP_092118053.1">
    <property type="nucleotide sequence ID" value="NZ_FMXO01000005.1"/>
</dbReference>
<sequence length="106" mass="11670">MAHELNDTNFEAEVLQCDLPVLVDFWAPWCGPCRAIAPVIEELTQELAGQVKVGKMNVDESSKTPSRFGIRAIPTLILFKNGEVLEQLTGAVSKSSIKDMIAKKIK</sequence>
<dbReference type="Proteomes" id="UP000198771">
    <property type="component" value="Unassembled WGS sequence"/>
</dbReference>
<feature type="active site" description="Nucleophile" evidence="8">
    <location>
        <position position="33"/>
    </location>
</feature>
<dbReference type="PRINTS" id="PR00421">
    <property type="entry name" value="THIOREDOXIN"/>
</dbReference>
<dbReference type="OrthoDB" id="9790390at2"/>
<feature type="active site" description="Nucleophile" evidence="8">
    <location>
        <position position="30"/>
    </location>
</feature>
<dbReference type="PROSITE" id="PS51352">
    <property type="entry name" value="THIOREDOXIN_2"/>
    <property type="match status" value="1"/>
</dbReference>
<evidence type="ECO:0000256" key="9">
    <source>
        <dbReference type="PIRSR" id="PIRSR000077-4"/>
    </source>
</evidence>
<evidence type="ECO:0000256" key="6">
    <source>
        <dbReference type="NCBIfam" id="TIGR01068"/>
    </source>
</evidence>
<keyword evidence="4 9" id="KW-1015">Disulfide bond</keyword>
<feature type="site" description="Contributes to redox potential value" evidence="8">
    <location>
        <position position="31"/>
    </location>
</feature>
<dbReference type="PROSITE" id="PS00194">
    <property type="entry name" value="THIOREDOXIN_1"/>
    <property type="match status" value="1"/>
</dbReference>
<keyword evidence="2" id="KW-0813">Transport</keyword>
<evidence type="ECO:0000256" key="1">
    <source>
        <dbReference type="ARBA" id="ARBA00008987"/>
    </source>
</evidence>
<dbReference type="CDD" id="cd02947">
    <property type="entry name" value="TRX_family"/>
    <property type="match status" value="1"/>
</dbReference>
<evidence type="ECO:0000256" key="4">
    <source>
        <dbReference type="ARBA" id="ARBA00023157"/>
    </source>
</evidence>
<dbReference type="NCBIfam" id="TIGR01068">
    <property type="entry name" value="thioredoxin"/>
    <property type="match status" value="1"/>
</dbReference>